<dbReference type="InterPro" id="IPR024983">
    <property type="entry name" value="CHAT_dom"/>
</dbReference>
<reference evidence="2" key="1">
    <citation type="submission" date="2020-10" db="EMBL/GenBank/DDBJ databases">
        <title>Diversity and distribution of actinomycetes associated with coral in the coast of Hainan.</title>
        <authorList>
            <person name="Li F."/>
        </authorList>
    </citation>
    <scope>NUCLEOTIDE SEQUENCE</scope>
    <source>
        <strain evidence="2">HNM0983</strain>
    </source>
</reference>
<evidence type="ECO:0000259" key="1">
    <source>
        <dbReference type="Pfam" id="PF12770"/>
    </source>
</evidence>
<dbReference type="Gene3D" id="1.25.40.10">
    <property type="entry name" value="Tetratricopeptide repeat domain"/>
    <property type="match status" value="1"/>
</dbReference>
<dbReference type="InterPro" id="IPR011990">
    <property type="entry name" value="TPR-like_helical_dom_sf"/>
</dbReference>
<keyword evidence="3" id="KW-1185">Reference proteome</keyword>
<name>A0A929FXN0_9PSEU</name>
<dbReference type="PANTHER" id="PTHR47691">
    <property type="entry name" value="REGULATOR-RELATED"/>
    <property type="match status" value="1"/>
</dbReference>
<dbReference type="SUPFAM" id="SSF48452">
    <property type="entry name" value="TPR-like"/>
    <property type="match status" value="1"/>
</dbReference>
<dbReference type="PANTHER" id="PTHR47691:SF3">
    <property type="entry name" value="HTH-TYPE TRANSCRIPTIONAL REGULATOR RV0890C-RELATED"/>
    <property type="match status" value="1"/>
</dbReference>
<organism evidence="2 3">
    <name type="scientific">Saccharopolyspora montiporae</name>
    <dbReference type="NCBI Taxonomy" id="2781240"/>
    <lineage>
        <taxon>Bacteria</taxon>
        <taxon>Bacillati</taxon>
        <taxon>Actinomycetota</taxon>
        <taxon>Actinomycetes</taxon>
        <taxon>Pseudonocardiales</taxon>
        <taxon>Pseudonocardiaceae</taxon>
        <taxon>Saccharopolyspora</taxon>
    </lineage>
</organism>
<dbReference type="RefSeq" id="WP_193928275.1">
    <property type="nucleotide sequence ID" value="NZ_JADEYC010000015.1"/>
</dbReference>
<protein>
    <submittedName>
        <fullName evidence="2">CHAT domain-containing protein</fullName>
    </submittedName>
</protein>
<accession>A0A929FXN0</accession>
<feature type="domain" description="CHAT" evidence="1">
    <location>
        <begin position="624"/>
        <end position="854"/>
    </location>
</feature>
<evidence type="ECO:0000313" key="3">
    <source>
        <dbReference type="Proteomes" id="UP000598360"/>
    </source>
</evidence>
<comment type="caution">
    <text evidence="2">The sequence shown here is derived from an EMBL/GenBank/DDBJ whole genome shotgun (WGS) entry which is preliminary data.</text>
</comment>
<dbReference type="EMBL" id="JADEYC010000015">
    <property type="protein sequence ID" value="MBE9374841.1"/>
    <property type="molecule type" value="Genomic_DNA"/>
</dbReference>
<gene>
    <name evidence="2" type="ORF">IQ251_10345</name>
</gene>
<evidence type="ECO:0000313" key="2">
    <source>
        <dbReference type="EMBL" id="MBE9374841.1"/>
    </source>
</evidence>
<proteinExistence type="predicted"/>
<dbReference type="Proteomes" id="UP000598360">
    <property type="component" value="Unassembled WGS sequence"/>
</dbReference>
<dbReference type="Pfam" id="PF12770">
    <property type="entry name" value="CHAT"/>
    <property type="match status" value="1"/>
</dbReference>
<dbReference type="AlphaFoldDB" id="A0A929FXN0"/>
<sequence length="871" mass="92468">MAGLLTAGVRAVVRRAAPAGRDRVPETVQRGIEPCAAGDPHSRAAAAHEVAEAELERGHLRRAAHRARSGLRAAVRAGLPECAARLRLTLARIELDGGDLRACSRNLRAAELHLPDADRPRAVCLRGLLLCQRDRFVEAVAELTSAVRGFGETGDRSGTALALVGRGSARMRSGELGAAERDLVEAERIFAAQGCTEQAAGCVHRRACAAFRAGDLPRALRLFERAVAAGLDTGSCPDVLLDRAEALAEAGLHDEAHTAVQRAVRRLAAERGRGVRLAEALLALAGCRLRAGDAAAARCSAEQAGQLFREQHKPAWAALAAATGLQARLLGGVCSSRELVAAQRTGRLCAAYGWVGPAARLWLTAARCAHRAGMRQRYRRLLRLARGIREDAAATSQQRCTGWLAEALLAEEADEPAALFAACRAGLREAQDHAAGIAPFELRAQALAPVQELGEVAVRASLRSGSARGVLRWTERVRASALHRPALLPPADPELDAALVRLRSAALHVRGSAAPKPSLEQVGVLEQQVRHRAMLARDGVRGTGDELCLDDVHDELGDAVLLSFFGHAGRLRAASVVSGRVRLHEIGARDEVDGQVARLVHLLSRQAERDAVDPAAVRPSVLARAARQVQSRLLGPVLDELGERRPLVIVPSGSLHAVPWSALPVCRGREVTASPSLRCWLRAARDARANSGRGRLWVSGPGLDHAEREVRALHGEAAGRLLTGSRARCPDVLAALDGVRIAHIAAHGTFRDQQPLLSCLDLADGPLYCYDLDRIRTAPATVVLSACEVGRSVAGRGNQVSGVAATLLGRGTSTVIASVVPVPDERTAAVMLSLHRRLRRSVPPAQALAAAQHEHGESGFVCLGYGGRCAR</sequence>